<proteinExistence type="predicted"/>
<organism evidence="8 9">
    <name type="scientific">Actinoallomurus liliacearum</name>
    <dbReference type="NCBI Taxonomy" id="1080073"/>
    <lineage>
        <taxon>Bacteria</taxon>
        <taxon>Bacillati</taxon>
        <taxon>Actinomycetota</taxon>
        <taxon>Actinomycetes</taxon>
        <taxon>Streptosporangiales</taxon>
        <taxon>Thermomonosporaceae</taxon>
        <taxon>Actinoallomurus</taxon>
    </lineage>
</organism>
<dbReference type="Gene3D" id="1.20.1250.20">
    <property type="entry name" value="MFS general substrate transporter like domains"/>
    <property type="match status" value="1"/>
</dbReference>
<dbReference type="InterPro" id="IPR036259">
    <property type="entry name" value="MFS_trans_sf"/>
</dbReference>
<dbReference type="RefSeq" id="WP_345364846.1">
    <property type="nucleotide sequence ID" value="NZ_BAABHJ010000034.1"/>
</dbReference>
<keyword evidence="3 6" id="KW-0812">Transmembrane</keyword>
<evidence type="ECO:0000256" key="3">
    <source>
        <dbReference type="ARBA" id="ARBA00022692"/>
    </source>
</evidence>
<name>A0ABP8TU36_9ACTN</name>
<evidence type="ECO:0000313" key="9">
    <source>
        <dbReference type="Proteomes" id="UP001500212"/>
    </source>
</evidence>
<keyword evidence="2" id="KW-1003">Cell membrane</keyword>
<reference evidence="9" key="1">
    <citation type="journal article" date="2019" name="Int. J. Syst. Evol. Microbiol.">
        <title>The Global Catalogue of Microorganisms (GCM) 10K type strain sequencing project: providing services to taxonomists for standard genome sequencing and annotation.</title>
        <authorList>
            <consortium name="The Broad Institute Genomics Platform"/>
            <consortium name="The Broad Institute Genome Sequencing Center for Infectious Disease"/>
            <person name="Wu L."/>
            <person name="Ma J."/>
        </authorList>
    </citation>
    <scope>NUCLEOTIDE SEQUENCE [LARGE SCALE GENOMIC DNA]</scope>
    <source>
        <strain evidence="9">JCM 17938</strain>
    </source>
</reference>
<keyword evidence="5 6" id="KW-0472">Membrane</keyword>
<dbReference type="SUPFAM" id="SSF103473">
    <property type="entry name" value="MFS general substrate transporter"/>
    <property type="match status" value="1"/>
</dbReference>
<dbReference type="InterPro" id="IPR050189">
    <property type="entry name" value="MFS_Efflux_Transporters"/>
</dbReference>
<dbReference type="InterPro" id="IPR020846">
    <property type="entry name" value="MFS_dom"/>
</dbReference>
<evidence type="ECO:0000313" key="8">
    <source>
        <dbReference type="EMBL" id="GAA4616544.1"/>
    </source>
</evidence>
<dbReference type="Proteomes" id="UP001500212">
    <property type="component" value="Unassembled WGS sequence"/>
</dbReference>
<dbReference type="PANTHER" id="PTHR43124:SF8">
    <property type="entry name" value="INNER MEMBRANE TRANSPORT PROTEIN YDHP"/>
    <property type="match status" value="1"/>
</dbReference>
<keyword evidence="9" id="KW-1185">Reference proteome</keyword>
<accession>A0ABP8TU36</accession>
<feature type="transmembrane region" description="Helical" evidence="6">
    <location>
        <begin position="47"/>
        <end position="69"/>
    </location>
</feature>
<dbReference type="PANTHER" id="PTHR43124">
    <property type="entry name" value="PURINE EFFLUX PUMP PBUE"/>
    <property type="match status" value="1"/>
</dbReference>
<evidence type="ECO:0000256" key="6">
    <source>
        <dbReference type="SAM" id="Phobius"/>
    </source>
</evidence>
<evidence type="ECO:0000256" key="1">
    <source>
        <dbReference type="ARBA" id="ARBA00004651"/>
    </source>
</evidence>
<evidence type="ECO:0000256" key="4">
    <source>
        <dbReference type="ARBA" id="ARBA00022989"/>
    </source>
</evidence>
<protein>
    <recommendedName>
        <fullName evidence="7">Major facilitator superfamily (MFS) profile domain-containing protein</fullName>
    </recommendedName>
</protein>
<gene>
    <name evidence="8" type="ORF">GCM10023195_73580</name>
</gene>
<dbReference type="EMBL" id="BAABHJ010000034">
    <property type="protein sequence ID" value="GAA4616544.1"/>
    <property type="molecule type" value="Genomic_DNA"/>
</dbReference>
<dbReference type="PROSITE" id="PS50850">
    <property type="entry name" value="MFS"/>
    <property type="match status" value="1"/>
</dbReference>
<evidence type="ECO:0000259" key="7">
    <source>
        <dbReference type="PROSITE" id="PS50850"/>
    </source>
</evidence>
<feature type="domain" description="Major facilitator superfamily (MFS) profile" evidence="7">
    <location>
        <begin position="1"/>
        <end position="98"/>
    </location>
</feature>
<comment type="caution">
    <text evidence="8">The sequence shown here is derived from an EMBL/GenBank/DDBJ whole genome shotgun (WGS) entry which is preliminary data.</text>
</comment>
<sequence>MAMAAGGPVLSVAMLRLRPRAALMMLFGIFLAGNLLAAVATAYPVMLVARIVTGVASQAFFGVAISLAVQLTRPEVRGRAIAVVMNPSSSPSGHLPHS</sequence>
<comment type="subcellular location">
    <subcellularLocation>
        <location evidence="1">Cell membrane</location>
        <topology evidence="1">Multi-pass membrane protein</topology>
    </subcellularLocation>
</comment>
<keyword evidence="4 6" id="KW-1133">Transmembrane helix</keyword>
<evidence type="ECO:0000256" key="2">
    <source>
        <dbReference type="ARBA" id="ARBA00022475"/>
    </source>
</evidence>
<evidence type="ECO:0000256" key="5">
    <source>
        <dbReference type="ARBA" id="ARBA00023136"/>
    </source>
</evidence>